<evidence type="ECO:0000256" key="1">
    <source>
        <dbReference type="SAM" id="MobiDB-lite"/>
    </source>
</evidence>
<comment type="caution">
    <text evidence="2">The sequence shown here is derived from an EMBL/GenBank/DDBJ whole genome shotgun (WGS) entry which is preliminary data.</text>
</comment>
<protein>
    <submittedName>
        <fullName evidence="2">Uncharacterized protein</fullName>
    </submittedName>
</protein>
<organism evidence="2 3">
    <name type="scientific">Symbiodinium natans</name>
    <dbReference type="NCBI Taxonomy" id="878477"/>
    <lineage>
        <taxon>Eukaryota</taxon>
        <taxon>Sar</taxon>
        <taxon>Alveolata</taxon>
        <taxon>Dinophyceae</taxon>
        <taxon>Suessiales</taxon>
        <taxon>Symbiodiniaceae</taxon>
        <taxon>Symbiodinium</taxon>
    </lineage>
</organism>
<evidence type="ECO:0000313" key="3">
    <source>
        <dbReference type="Proteomes" id="UP000604046"/>
    </source>
</evidence>
<sequence>MSETDRHQSLESLGRSPEHGKSLGFPVSRIGGIPIVLELVLGTPMLSRLSFASLDRLLPQGSSLTSLPPQKKRAREIQGLQRTLTPSKLSASTLGKHEEFLPGMPVLLLLNRIPTRNVPSMVTRTLQDSCETLTIFLPCQSNQRRRKAFLRGDMSAKNLFDGGERNTFIPRNAQTRLNQVLSLQTPPTTRVDTPVEPQTSTTMASPTYPKVSISEPFGGRTSSKISCQVKIHMGSYRVLIIPSRPTCTEATRTASDRTMEHLP</sequence>
<dbReference type="Proteomes" id="UP000604046">
    <property type="component" value="Unassembled WGS sequence"/>
</dbReference>
<proteinExistence type="predicted"/>
<reference evidence="2" key="1">
    <citation type="submission" date="2021-02" db="EMBL/GenBank/DDBJ databases">
        <authorList>
            <person name="Dougan E. K."/>
            <person name="Rhodes N."/>
            <person name="Thang M."/>
            <person name="Chan C."/>
        </authorList>
    </citation>
    <scope>NUCLEOTIDE SEQUENCE</scope>
</reference>
<gene>
    <name evidence="2" type="ORF">SNAT2548_LOCUS1650</name>
</gene>
<feature type="compositionally biased region" description="Polar residues" evidence="1">
    <location>
        <begin position="187"/>
        <end position="205"/>
    </location>
</feature>
<keyword evidence="3" id="KW-1185">Reference proteome</keyword>
<accession>A0A812HJV2</accession>
<dbReference type="EMBL" id="CAJNDS010000093">
    <property type="protein sequence ID" value="CAE6953129.1"/>
    <property type="molecule type" value="Genomic_DNA"/>
</dbReference>
<name>A0A812HJV2_9DINO</name>
<dbReference type="AlphaFoldDB" id="A0A812HJV2"/>
<feature type="region of interest" description="Disordered" evidence="1">
    <location>
        <begin position="187"/>
        <end position="215"/>
    </location>
</feature>
<evidence type="ECO:0000313" key="2">
    <source>
        <dbReference type="EMBL" id="CAE6953129.1"/>
    </source>
</evidence>